<dbReference type="SUPFAM" id="SSF160443">
    <property type="entry name" value="SMR domain-like"/>
    <property type="match status" value="1"/>
</dbReference>
<dbReference type="PANTHER" id="PTHR35562">
    <property type="entry name" value="DNA ENDONUCLEASE SMRA-RELATED"/>
    <property type="match status" value="1"/>
</dbReference>
<keyword evidence="2" id="KW-0378">Hydrolase</keyword>
<accession>A0A2V1GPZ5</accession>
<keyword evidence="3" id="KW-1185">Reference proteome</keyword>
<dbReference type="InterPro" id="IPR036063">
    <property type="entry name" value="Smr_dom_sf"/>
</dbReference>
<evidence type="ECO:0000313" key="2">
    <source>
        <dbReference type="EMBL" id="PVZ62965.1"/>
    </source>
</evidence>
<dbReference type="PANTHER" id="PTHR35562:SF2">
    <property type="entry name" value="DNA ENDONUCLEASE SMRA-RELATED"/>
    <property type="match status" value="1"/>
</dbReference>
<sequence length="189" mass="21693">MQDEENLFQSEVGNVKPLAPSRKANIQSKTEITPGHQMRKISAVHENKETNPLGNTGIEMVNPNDFLQFRRPGVQDRVYKKLRQGKFPIDSRLDLHRRSLEQARQDVWEFISDCVQSDLKVVLITHGKGDRGEQQAVIKSHVNHWLPMIDEVLAFHTAQRHHGGAGCMYLLLKKSSSSKQKKRQNYDDN</sequence>
<dbReference type="OrthoDB" id="9808881at2"/>
<reference evidence="2 3" key="1">
    <citation type="submission" date="2018-04" db="EMBL/GenBank/DDBJ databases">
        <title>Thalassorhabdus spongiae gen. nov., sp. nov., isolated from a marine sponge in South-West Iceland.</title>
        <authorList>
            <person name="Knobloch S."/>
            <person name="Daussin A."/>
            <person name="Johannsson R."/>
            <person name="Marteinsson V.T."/>
        </authorList>
    </citation>
    <scope>NUCLEOTIDE SEQUENCE [LARGE SCALE GENOMIC DNA]</scope>
    <source>
        <strain evidence="2 3">Hp12</strain>
    </source>
</reference>
<dbReference type="EMBL" id="QDDL01000017">
    <property type="protein sequence ID" value="PVZ62965.1"/>
    <property type="molecule type" value="Genomic_DNA"/>
</dbReference>
<keyword evidence="2" id="KW-0540">Nuclease</keyword>
<evidence type="ECO:0000259" key="1">
    <source>
        <dbReference type="PROSITE" id="PS50828"/>
    </source>
</evidence>
<proteinExistence type="predicted"/>
<dbReference type="GO" id="GO:0004520">
    <property type="term" value="F:DNA endonuclease activity"/>
    <property type="evidence" value="ECO:0007669"/>
    <property type="project" value="TreeGrafter"/>
</dbReference>
<dbReference type="InterPro" id="IPR047688">
    <property type="entry name" value="Endonuc_SmrA"/>
</dbReference>
<dbReference type="PROSITE" id="PS50828">
    <property type="entry name" value="SMR"/>
    <property type="match status" value="1"/>
</dbReference>
<dbReference type="Pfam" id="PF01713">
    <property type="entry name" value="Smr"/>
    <property type="match status" value="1"/>
</dbReference>
<dbReference type="Gene3D" id="3.30.1370.110">
    <property type="match status" value="1"/>
</dbReference>
<organism evidence="2 3">
    <name type="scientific">Pelagibaculum spongiae</name>
    <dbReference type="NCBI Taxonomy" id="2080658"/>
    <lineage>
        <taxon>Bacteria</taxon>
        <taxon>Pseudomonadati</taxon>
        <taxon>Pseudomonadota</taxon>
        <taxon>Gammaproteobacteria</taxon>
        <taxon>Oceanospirillales</taxon>
        <taxon>Pelagibaculum</taxon>
    </lineage>
</organism>
<protein>
    <submittedName>
        <fullName evidence="2">DNA endonuclease SmrA</fullName>
    </submittedName>
</protein>
<name>A0A2V1GPZ5_9GAMM</name>
<dbReference type="RefSeq" id="WP_116689202.1">
    <property type="nucleotide sequence ID" value="NZ_CAWNYD010000017.1"/>
</dbReference>
<comment type="caution">
    <text evidence="2">The sequence shown here is derived from an EMBL/GenBank/DDBJ whole genome shotgun (WGS) entry which is preliminary data.</text>
</comment>
<evidence type="ECO:0000313" key="3">
    <source>
        <dbReference type="Proteomes" id="UP000244906"/>
    </source>
</evidence>
<dbReference type="AlphaFoldDB" id="A0A2V1GPZ5"/>
<dbReference type="SMART" id="SM00463">
    <property type="entry name" value="SMR"/>
    <property type="match status" value="1"/>
</dbReference>
<gene>
    <name evidence="2" type="primary">smrA</name>
    <name evidence="2" type="ORF">DC094_21600</name>
</gene>
<feature type="domain" description="Smr" evidence="1">
    <location>
        <begin position="93"/>
        <end position="173"/>
    </location>
</feature>
<dbReference type="Proteomes" id="UP000244906">
    <property type="component" value="Unassembled WGS sequence"/>
</dbReference>
<dbReference type="InterPro" id="IPR002625">
    <property type="entry name" value="Smr_dom"/>
</dbReference>
<dbReference type="NCBIfam" id="NF033154">
    <property type="entry name" value="endonuc_SmrA"/>
    <property type="match status" value="1"/>
</dbReference>
<keyword evidence="2" id="KW-0255">Endonuclease</keyword>